<feature type="compositionally biased region" description="Basic and acidic residues" evidence="2">
    <location>
        <begin position="496"/>
        <end position="512"/>
    </location>
</feature>
<dbReference type="AlphaFoldDB" id="A0A7K9DTW6"/>
<feature type="compositionally biased region" description="Basic residues" evidence="2">
    <location>
        <begin position="338"/>
        <end position="348"/>
    </location>
</feature>
<dbReference type="EMBL" id="VWZK01000511">
    <property type="protein sequence ID" value="NXG68174.1"/>
    <property type="molecule type" value="Genomic_DNA"/>
</dbReference>
<dbReference type="InterPro" id="IPR009604">
    <property type="entry name" value="LsmAD_domain"/>
</dbReference>
<dbReference type="InterPro" id="IPR010920">
    <property type="entry name" value="LSM_dom_sf"/>
</dbReference>
<feature type="compositionally biased region" description="Low complexity" evidence="2">
    <location>
        <begin position="555"/>
        <end position="581"/>
    </location>
</feature>
<keyword evidence="5" id="KW-1185">Reference proteome</keyword>
<feature type="compositionally biased region" description="Low complexity" evidence="2">
    <location>
        <begin position="377"/>
        <end position="391"/>
    </location>
</feature>
<evidence type="ECO:0000313" key="5">
    <source>
        <dbReference type="Proteomes" id="UP000578343"/>
    </source>
</evidence>
<dbReference type="PANTHER" id="PTHR12854">
    <property type="entry name" value="ATAXIN 2-RELATED"/>
    <property type="match status" value="1"/>
</dbReference>
<dbReference type="InterPro" id="IPR009818">
    <property type="entry name" value="PAM2_motif"/>
</dbReference>
<evidence type="ECO:0000259" key="3">
    <source>
        <dbReference type="PROSITE" id="PS52002"/>
    </source>
</evidence>
<feature type="region of interest" description="Disordered" evidence="2">
    <location>
        <begin position="332"/>
        <end position="663"/>
    </location>
</feature>
<feature type="compositionally biased region" description="Basic and acidic residues" evidence="2">
    <location>
        <begin position="529"/>
        <end position="552"/>
    </location>
</feature>
<dbReference type="PANTHER" id="PTHR12854:SF11">
    <property type="entry name" value="ATAXIN-2"/>
    <property type="match status" value="1"/>
</dbReference>
<proteinExistence type="inferred from homology"/>
<dbReference type="GO" id="GO:0034063">
    <property type="term" value="P:stress granule assembly"/>
    <property type="evidence" value="ECO:0007669"/>
    <property type="project" value="TreeGrafter"/>
</dbReference>
<feature type="non-terminal residue" evidence="4">
    <location>
        <position position="1"/>
    </location>
</feature>
<dbReference type="InterPro" id="IPR025852">
    <property type="entry name" value="SM_dom_ATX"/>
</dbReference>
<dbReference type="OrthoDB" id="2275718at2759"/>
<dbReference type="Pfam" id="PF07145">
    <property type="entry name" value="PAM2"/>
    <property type="match status" value="1"/>
</dbReference>
<reference evidence="4 5" key="1">
    <citation type="submission" date="2019-09" db="EMBL/GenBank/DDBJ databases">
        <title>Bird 10,000 Genomes (B10K) Project - Family phase.</title>
        <authorList>
            <person name="Zhang G."/>
        </authorList>
    </citation>
    <scope>NUCLEOTIDE SEQUENCE [LARGE SCALE GENOMIC DNA]</scope>
    <source>
        <strain evidence="4">B10K-DU-001-21</strain>
        <tissue evidence="4">Muscle</tissue>
    </source>
</reference>
<feature type="compositionally biased region" description="Basic and acidic residues" evidence="2">
    <location>
        <begin position="235"/>
        <end position="249"/>
    </location>
</feature>
<feature type="compositionally biased region" description="Low complexity" evidence="2">
    <location>
        <begin position="274"/>
        <end position="287"/>
    </location>
</feature>
<feature type="compositionally biased region" description="Polar residues" evidence="2">
    <location>
        <begin position="915"/>
        <end position="928"/>
    </location>
</feature>
<dbReference type="InterPro" id="IPR047575">
    <property type="entry name" value="Sm"/>
</dbReference>
<feature type="compositionally biased region" description="Low complexity" evidence="2">
    <location>
        <begin position="424"/>
        <end position="433"/>
    </location>
</feature>
<evidence type="ECO:0000313" key="4">
    <source>
        <dbReference type="EMBL" id="NXG68174.1"/>
    </source>
</evidence>
<dbReference type="InterPro" id="IPR045117">
    <property type="entry name" value="ATXN2-like"/>
</dbReference>
<feature type="domain" description="Sm" evidence="3">
    <location>
        <begin position="24"/>
        <end position="101"/>
    </location>
</feature>
<evidence type="ECO:0000256" key="2">
    <source>
        <dbReference type="SAM" id="MobiDB-lite"/>
    </source>
</evidence>
<dbReference type="PROSITE" id="PS52002">
    <property type="entry name" value="SM"/>
    <property type="match status" value="1"/>
</dbReference>
<evidence type="ECO:0000256" key="1">
    <source>
        <dbReference type="ARBA" id="ARBA00007503"/>
    </source>
</evidence>
<feature type="compositionally biased region" description="Polar residues" evidence="2">
    <location>
        <begin position="860"/>
        <end position="871"/>
    </location>
</feature>
<feature type="compositionally biased region" description="Basic and acidic residues" evidence="2">
    <location>
        <begin position="602"/>
        <end position="619"/>
    </location>
</feature>
<feature type="region of interest" description="Disordered" evidence="2">
    <location>
        <begin position="216"/>
        <end position="302"/>
    </location>
</feature>
<comment type="similarity">
    <text evidence="1">Belongs to the ataxin-2 family.</text>
</comment>
<sequence>RGRSSGKGPPQPTISFDGIYANMRMVHILTSVVGSKCEVQVKNGGIYEGVFKTYSPKCDLVLDAAHRKMADSSLGPKREDILESILFKSSDFVMVHFKDMDTNYARRDAFTDSAISAKVNGEHKEKDLEPWDGGETTATEELEALETDVSNGWDPNDMFRYNEENYGVVSTYDSSLSSYTVPLERDNSEEFLKREARATQLAEEIESSAQYKARVALENDERTEEEKYTAVQRNANEREGHGVNTRENKYIPPGQRNRDVLSWGSGRQNSPRMGQSGSGPPISRSGSHTSEFSPNSGADQRVVNGGKYLKSKELLDVKYLLCGVVFFFSGPPRMSPKAQRHPRGHRVSTGRGTISSGLEFVSHNAPGEASTTAVARGSPSGGTWSSVVSGVPRLSPKTHRPRSPRQSSTPTGPALPSPQPGTIPSESVAMPVPAASPTPASPASNRAVTPSSEAKDTRLQDQRQNSATGNKENIKPSETSPSFPKPENKGVSPIVSEHRKQIDDLKKFKNDFRLQSSSSSDAVDQLLNKTREGEKSRDVVKEKTESTPKESIIETGSNTNSNGGSSKPNSPSISPSISNNSEQKRGPEVTSQGVQTSGPGSKQDKEDKEEKKDTSEQVRKSTLNPNAKEFNPRSFAQPKPSTTPTSPRPQAQPSPSMVGHQQPTPVYTQPVCFAPNMMYPVPVSPGVQPLYPIPMTPMPVNQAKTYRAVPNMPQQRQDQHHQSTMMHPASAAGPPIVATPPAYSTQYVAYSPQQFPNQPLVQHVPHYQSQHPHVYSPVIQGNARMMAPPTHAQPGLVSSSATQYGAHEQTHAMYACPKIPYSKETGPSFYFAISTGSLAQQYAHPNATLHPHPPHPQPSATPTGQQQSQHAGSHPAPSPVQHHQHQAAQALHLANPQQQSAIYHAGLAPTPPSMTPGSNTQSPQNSFPTAQQTVFTIHPSHVQPAYTNPPHMAHVPQAHVQSGMVPSHPTAHAPMMLMTTQPPGGPQAAIAQSALQPIPVSTTTHFPYMTHPS</sequence>
<protein>
    <submittedName>
        <fullName evidence="4">ATX2 protein</fullName>
    </submittedName>
</protein>
<feature type="compositionally biased region" description="Polar residues" evidence="2">
    <location>
        <begin position="589"/>
        <end position="600"/>
    </location>
</feature>
<comment type="caution">
    <text evidence="4">The sequence shown here is derived from an EMBL/GenBank/DDBJ whole genome shotgun (WGS) entry which is preliminary data.</text>
</comment>
<feature type="non-terminal residue" evidence="4">
    <location>
        <position position="1013"/>
    </location>
</feature>
<feature type="compositionally biased region" description="Polar residues" evidence="2">
    <location>
        <begin position="288"/>
        <end position="298"/>
    </location>
</feature>
<dbReference type="Pfam" id="PF14438">
    <property type="entry name" value="SM-ATX"/>
    <property type="match status" value="1"/>
</dbReference>
<dbReference type="Proteomes" id="UP000578343">
    <property type="component" value="Unassembled WGS sequence"/>
</dbReference>
<dbReference type="SMART" id="SM01272">
    <property type="entry name" value="LsmAD"/>
    <property type="match status" value="1"/>
</dbReference>
<dbReference type="SUPFAM" id="SSF50182">
    <property type="entry name" value="Sm-like ribonucleoproteins"/>
    <property type="match status" value="1"/>
</dbReference>
<name>A0A7K9DTW6_BARMA</name>
<dbReference type="GO" id="GO:0003729">
    <property type="term" value="F:mRNA binding"/>
    <property type="evidence" value="ECO:0007669"/>
    <property type="project" value="TreeGrafter"/>
</dbReference>
<dbReference type="Pfam" id="PF06741">
    <property type="entry name" value="LsmAD"/>
    <property type="match status" value="1"/>
</dbReference>
<feature type="compositionally biased region" description="Basic and acidic residues" evidence="2">
    <location>
        <begin position="216"/>
        <end position="228"/>
    </location>
</feature>
<feature type="region of interest" description="Disordered" evidence="2">
    <location>
        <begin position="845"/>
        <end position="888"/>
    </location>
</feature>
<gene>
    <name evidence="4" type="primary">Atxn2</name>
    <name evidence="4" type="ORF">BARMAR_R03727</name>
</gene>
<feature type="region of interest" description="Disordered" evidence="2">
    <location>
        <begin position="906"/>
        <end position="928"/>
    </location>
</feature>
<feature type="compositionally biased region" description="Polar residues" evidence="2">
    <location>
        <begin position="462"/>
        <end position="482"/>
    </location>
</feature>
<dbReference type="GO" id="GO:0010494">
    <property type="term" value="C:cytoplasmic stress granule"/>
    <property type="evidence" value="ECO:0007669"/>
    <property type="project" value="TreeGrafter"/>
</dbReference>
<accession>A0A7K9DTW6</accession>
<feature type="compositionally biased region" description="Polar residues" evidence="2">
    <location>
        <begin position="513"/>
        <end position="522"/>
    </location>
</feature>
<organism evidence="4 5">
    <name type="scientific">Baryphthengus martii</name>
    <name type="common">Rufous motmot</name>
    <dbReference type="NCBI Taxonomy" id="176943"/>
    <lineage>
        <taxon>Eukaryota</taxon>
        <taxon>Metazoa</taxon>
        <taxon>Chordata</taxon>
        <taxon>Craniata</taxon>
        <taxon>Vertebrata</taxon>
        <taxon>Euteleostomi</taxon>
        <taxon>Archelosauria</taxon>
        <taxon>Archosauria</taxon>
        <taxon>Dinosauria</taxon>
        <taxon>Saurischia</taxon>
        <taxon>Theropoda</taxon>
        <taxon>Coelurosauria</taxon>
        <taxon>Aves</taxon>
        <taxon>Neognathae</taxon>
        <taxon>Neoaves</taxon>
        <taxon>Telluraves</taxon>
        <taxon>Coraciimorphae</taxon>
        <taxon>Coraciiformes</taxon>
        <taxon>Momotidae</taxon>
        <taxon>Baryphthengus</taxon>
    </lineage>
</organism>